<dbReference type="OrthoDB" id="3981267at2759"/>
<accession>C4R891</accession>
<reference evidence="1 2" key="1">
    <citation type="journal article" date="2009" name="Nat. Biotechnol.">
        <title>Genome sequence of the recombinant protein production host Pichia pastoris.</title>
        <authorList>
            <person name="De Schutter K."/>
            <person name="Lin Y.C."/>
            <person name="Tiels P."/>
            <person name="Van Hecke A."/>
            <person name="Glinka S."/>
            <person name="Weber-Lehmann J."/>
            <person name="Rouze P."/>
            <person name="Van de Peer Y."/>
            <person name="Callewaert N."/>
        </authorList>
    </citation>
    <scope>NUCLEOTIDE SEQUENCE [LARGE SCALE GENOMIC DNA]</scope>
    <source>
        <strain evidence="2">GS115 / ATCC 20864</strain>
    </source>
</reference>
<keyword evidence="2" id="KW-1185">Reference proteome</keyword>
<name>C4R891_KOMPG</name>
<dbReference type="RefSeq" id="XP_002493995.1">
    <property type="nucleotide sequence ID" value="XM_002493950.1"/>
</dbReference>
<dbReference type="Proteomes" id="UP000000314">
    <property type="component" value="Chromosome 4"/>
</dbReference>
<dbReference type="AlphaFoldDB" id="C4R891"/>
<proteinExistence type="predicted"/>
<dbReference type="KEGG" id="ppa:PAS_chr4_0556"/>
<evidence type="ECO:0000313" key="2">
    <source>
        <dbReference type="Proteomes" id="UP000000314"/>
    </source>
</evidence>
<organism evidence="1 2">
    <name type="scientific">Komagataella phaffii (strain GS115 / ATCC 20864)</name>
    <name type="common">Yeast</name>
    <name type="synonym">Pichia pastoris</name>
    <dbReference type="NCBI Taxonomy" id="644223"/>
    <lineage>
        <taxon>Eukaryota</taxon>
        <taxon>Fungi</taxon>
        <taxon>Dikarya</taxon>
        <taxon>Ascomycota</taxon>
        <taxon>Saccharomycotina</taxon>
        <taxon>Pichiomycetes</taxon>
        <taxon>Pichiales</taxon>
        <taxon>Pichiaceae</taxon>
        <taxon>Komagataella</taxon>
    </lineage>
</organism>
<dbReference type="GeneID" id="8200824"/>
<sequence>MALKVVSAPCPCSNTNQKGRRNKRNYHQLRTTYPPMEDRQNQINPAMTPFNRHIYTPTGIAYPCDNGNYGPLFVMTTGKTSNVPFQGSGSPNNVNGDNSASGPSYSHMIHHPIHVYPLNAGAAQEPFNFNSMGMGYVSSPYQQHPGFCSDSDLIKKKEFPESFNPKQTPNMPHKEKVNKWLVGLPYPTGNGENDDMDQDQINPRMNMIRYRELPTSYSGTFSDNEPSSLDDCISLSDYRDLLELQARKLSYYVCKLYHNQPEPESHDLQQQEDELKMRVNVSYELSSLMS</sequence>
<evidence type="ECO:0000313" key="1">
    <source>
        <dbReference type="EMBL" id="CAY71816.1"/>
    </source>
</evidence>
<protein>
    <submittedName>
        <fullName evidence="1">Uncharacterized protein</fullName>
    </submittedName>
</protein>
<dbReference type="STRING" id="644223.C4R891"/>
<gene>
    <name evidence="1" type="ordered locus">PAS_chr4_0556</name>
</gene>
<dbReference type="HOGENOM" id="CLU_1090347_0_0_1"/>
<dbReference type="InParanoid" id="C4R891"/>
<dbReference type="EMBL" id="FN392322">
    <property type="protein sequence ID" value="CAY71816.1"/>
    <property type="molecule type" value="Genomic_DNA"/>
</dbReference>